<keyword evidence="1" id="KW-1133">Transmembrane helix</keyword>
<feature type="transmembrane region" description="Helical" evidence="1">
    <location>
        <begin position="6"/>
        <end position="24"/>
    </location>
</feature>
<dbReference type="Pfam" id="PF07907">
    <property type="entry name" value="YibE_F"/>
    <property type="match status" value="1"/>
</dbReference>
<name>A0AAU7NMC7_PEDPE</name>
<dbReference type="AlphaFoldDB" id="A0AAU7NMC7"/>
<feature type="transmembrane region" description="Helical" evidence="1">
    <location>
        <begin position="337"/>
        <end position="360"/>
    </location>
</feature>
<protein>
    <submittedName>
        <fullName evidence="2">YibE/F family protein</fullName>
    </submittedName>
</protein>
<dbReference type="RefSeq" id="WP_036676025.1">
    <property type="nucleotide sequence ID" value="NZ_CP157400.1"/>
</dbReference>
<keyword evidence="1" id="KW-0812">Transmembrane</keyword>
<dbReference type="InterPro" id="IPR012507">
    <property type="entry name" value="YibE_F"/>
</dbReference>
<organism evidence="2">
    <name type="scientific">Pediococcus pentosaceus CGMCC 7049</name>
    <dbReference type="NCBI Taxonomy" id="1460385"/>
    <lineage>
        <taxon>Bacteria</taxon>
        <taxon>Bacillati</taxon>
        <taxon>Bacillota</taxon>
        <taxon>Bacilli</taxon>
        <taxon>Lactobacillales</taxon>
        <taxon>Lactobacillaceae</taxon>
        <taxon>Pediococcus</taxon>
    </lineage>
</organism>
<evidence type="ECO:0000313" key="2">
    <source>
        <dbReference type="EMBL" id="XBS08724.1"/>
    </source>
</evidence>
<gene>
    <name evidence="2" type="ORF">BB06_01840</name>
</gene>
<feature type="transmembrane region" description="Helical" evidence="1">
    <location>
        <begin position="146"/>
        <end position="165"/>
    </location>
</feature>
<accession>A0AAU7NMC7</accession>
<reference evidence="2" key="2">
    <citation type="submission" date="2024-05" db="EMBL/GenBank/DDBJ databases">
        <authorList>
            <person name="Chen H."/>
        </authorList>
    </citation>
    <scope>NUCLEOTIDE SEQUENCE</scope>
    <source>
        <strain evidence="2">CGMCC 7049</strain>
    </source>
</reference>
<evidence type="ECO:0000256" key="1">
    <source>
        <dbReference type="SAM" id="Phobius"/>
    </source>
</evidence>
<feature type="transmembrane region" description="Helical" evidence="1">
    <location>
        <begin position="198"/>
        <end position="220"/>
    </location>
</feature>
<sequence length="372" mass="41571">MYWNKKVILVLSIVLMGLAAVFFVKNDAFLYQTPVGRIESVKKISKAVQIDNFKNQDYSVRQQLKVKILNGKERNRIITVNNEYTKSQATDLKYRKGQTVLLHLTRHHHQIKTATITDLKRDVPLTILIVMVIGLLIMMKSTGLRALLSLILNTILFFIAVEIDVQQEGSGVFWIFSGIAAVFCAVTLVLVLGWNKKMWVSFTTTMLGTFIAVAISLLVFRLTNNGGLHFETMEYVTQNPEPLFLAETVLGSLGAVMDESTDIIVSLAKLRKENPLISMKQLWISGRNIGKTIMGPLLNVLFMIFMADTFSMMALYLRNGNGWGYSFEMNMQLGFVQSLISGIGIVLTVPIASWLVGIFFKKGGGATCIAQL</sequence>
<proteinExistence type="predicted"/>
<feature type="transmembrane region" description="Helical" evidence="1">
    <location>
        <begin position="172"/>
        <end position="192"/>
    </location>
</feature>
<dbReference type="PANTHER" id="PTHR41771">
    <property type="entry name" value="MEMBRANE PROTEIN-RELATED"/>
    <property type="match status" value="1"/>
</dbReference>
<feature type="transmembrane region" description="Helical" evidence="1">
    <location>
        <begin position="297"/>
        <end position="317"/>
    </location>
</feature>
<keyword evidence="1" id="KW-0472">Membrane</keyword>
<reference evidence="2" key="1">
    <citation type="submission" date="2014-02" db="EMBL/GenBank/DDBJ databases">
        <authorList>
            <person name="Zhao D."/>
            <person name="Dong X."/>
            <person name="Li Y."/>
            <person name="Lv L."/>
            <person name="Zhao D."/>
            <person name="Gao Y."/>
            <person name="Wang Y."/>
            <person name="Li Y."/>
        </authorList>
    </citation>
    <scope>NUCLEOTIDE SEQUENCE</scope>
    <source>
        <strain evidence="2">CGMCC 7049</strain>
    </source>
</reference>
<dbReference type="PANTHER" id="PTHR41771:SF1">
    <property type="entry name" value="MEMBRANE PROTEIN"/>
    <property type="match status" value="1"/>
</dbReference>
<dbReference type="EMBL" id="CP157400">
    <property type="protein sequence ID" value="XBS08724.1"/>
    <property type="molecule type" value="Genomic_DNA"/>
</dbReference>